<feature type="compositionally biased region" description="Polar residues" evidence="1">
    <location>
        <begin position="1"/>
        <end position="10"/>
    </location>
</feature>
<accession>A0A392VVN3</accession>
<proteinExistence type="predicted"/>
<keyword evidence="3" id="KW-1185">Reference proteome</keyword>
<feature type="non-terminal residue" evidence="2">
    <location>
        <position position="1"/>
    </location>
</feature>
<name>A0A392VVN3_9FABA</name>
<evidence type="ECO:0000313" key="2">
    <source>
        <dbReference type="EMBL" id="MCI91539.1"/>
    </source>
</evidence>
<evidence type="ECO:0000256" key="1">
    <source>
        <dbReference type="SAM" id="MobiDB-lite"/>
    </source>
</evidence>
<dbReference type="Proteomes" id="UP000265520">
    <property type="component" value="Unassembled WGS sequence"/>
</dbReference>
<feature type="region of interest" description="Disordered" evidence="1">
    <location>
        <begin position="1"/>
        <end position="30"/>
    </location>
</feature>
<dbReference type="AlphaFoldDB" id="A0A392VVN3"/>
<sequence length="62" mass="6974">DLTSWPSSTVPERFETPKIRQNSESAEEEREIAGSVIFHAAFHTGLIKFQPAPHRPDPVALF</sequence>
<evidence type="ECO:0000313" key="3">
    <source>
        <dbReference type="Proteomes" id="UP000265520"/>
    </source>
</evidence>
<reference evidence="2 3" key="1">
    <citation type="journal article" date="2018" name="Front. Plant Sci.">
        <title>Red Clover (Trifolium pratense) and Zigzag Clover (T. medium) - A Picture of Genomic Similarities and Differences.</title>
        <authorList>
            <person name="Dluhosova J."/>
            <person name="Istvanek J."/>
            <person name="Nedelnik J."/>
            <person name="Repkova J."/>
        </authorList>
    </citation>
    <scope>NUCLEOTIDE SEQUENCE [LARGE SCALE GENOMIC DNA]</scope>
    <source>
        <strain evidence="3">cv. 10/8</strain>
        <tissue evidence="2">Leaf</tissue>
    </source>
</reference>
<comment type="caution">
    <text evidence="2">The sequence shown here is derived from an EMBL/GenBank/DDBJ whole genome shotgun (WGS) entry which is preliminary data.</text>
</comment>
<organism evidence="2 3">
    <name type="scientific">Trifolium medium</name>
    <dbReference type="NCBI Taxonomy" id="97028"/>
    <lineage>
        <taxon>Eukaryota</taxon>
        <taxon>Viridiplantae</taxon>
        <taxon>Streptophyta</taxon>
        <taxon>Embryophyta</taxon>
        <taxon>Tracheophyta</taxon>
        <taxon>Spermatophyta</taxon>
        <taxon>Magnoliopsida</taxon>
        <taxon>eudicotyledons</taxon>
        <taxon>Gunneridae</taxon>
        <taxon>Pentapetalae</taxon>
        <taxon>rosids</taxon>
        <taxon>fabids</taxon>
        <taxon>Fabales</taxon>
        <taxon>Fabaceae</taxon>
        <taxon>Papilionoideae</taxon>
        <taxon>50 kb inversion clade</taxon>
        <taxon>NPAAA clade</taxon>
        <taxon>Hologalegina</taxon>
        <taxon>IRL clade</taxon>
        <taxon>Trifolieae</taxon>
        <taxon>Trifolium</taxon>
    </lineage>
</organism>
<protein>
    <submittedName>
        <fullName evidence="2">Uncharacterized protein</fullName>
    </submittedName>
</protein>
<dbReference type="EMBL" id="LXQA011275062">
    <property type="protein sequence ID" value="MCI91539.1"/>
    <property type="molecule type" value="Genomic_DNA"/>
</dbReference>